<keyword evidence="6" id="KW-1185">Reference proteome</keyword>
<dbReference type="PANTHER" id="PTHR44845:SF6">
    <property type="entry name" value="BETA-ALANINE-ACTIVATING ENZYME"/>
    <property type="match status" value="1"/>
</dbReference>
<evidence type="ECO:0000259" key="4">
    <source>
        <dbReference type="Pfam" id="PF00501"/>
    </source>
</evidence>
<feature type="domain" description="AMP-dependent synthetase/ligase" evidence="4">
    <location>
        <begin position="12"/>
        <end position="98"/>
    </location>
</feature>
<dbReference type="InterPro" id="IPR042099">
    <property type="entry name" value="ANL_N_sf"/>
</dbReference>
<reference evidence="5 6" key="1">
    <citation type="submission" date="2024-06" db="EMBL/GenBank/DDBJ databases">
        <title>Draft genome sequence of Geodermatophilus badlandi, a novel member of the Geodermatophilaceae isolated from badland sedimentary rocks in the Red desert, Wyoming, USA.</title>
        <authorList>
            <person name="Ben Tekaya S."/>
            <person name="Nouioui I."/>
            <person name="Flores G.M."/>
            <person name="Shaal M.N."/>
            <person name="Bredoire F."/>
            <person name="Basile F."/>
            <person name="Van Diepen L."/>
            <person name="Ward N.L."/>
        </authorList>
    </citation>
    <scope>NUCLEOTIDE SEQUENCE [LARGE SCALE GENOMIC DNA]</scope>
    <source>
        <strain evidence="5 6">WL48A</strain>
    </source>
</reference>
<dbReference type="Gene3D" id="3.40.50.12780">
    <property type="entry name" value="N-terminal domain of ligase-like"/>
    <property type="match status" value="1"/>
</dbReference>
<dbReference type="SUPFAM" id="SSF56801">
    <property type="entry name" value="Acetyl-CoA synthetase-like"/>
    <property type="match status" value="1"/>
</dbReference>
<dbReference type="PANTHER" id="PTHR44845">
    <property type="entry name" value="CARRIER DOMAIN-CONTAINING PROTEIN"/>
    <property type="match status" value="1"/>
</dbReference>
<dbReference type="Gene3D" id="3.40.50.980">
    <property type="match status" value="1"/>
</dbReference>
<keyword evidence="1" id="KW-0596">Phosphopantetheine</keyword>
<accession>A0ABV3XA22</accession>
<name>A0ABV3XA22_9ACTN</name>
<feature type="domain" description="AMP-dependent synthetase/ligase" evidence="4">
    <location>
        <begin position="191"/>
        <end position="322"/>
    </location>
</feature>
<evidence type="ECO:0000256" key="3">
    <source>
        <dbReference type="SAM" id="MobiDB-lite"/>
    </source>
</evidence>
<dbReference type="Pfam" id="PF00501">
    <property type="entry name" value="AMP-binding"/>
    <property type="match status" value="2"/>
</dbReference>
<evidence type="ECO:0000256" key="2">
    <source>
        <dbReference type="ARBA" id="ARBA00022553"/>
    </source>
</evidence>
<feature type="region of interest" description="Disordered" evidence="3">
    <location>
        <begin position="309"/>
        <end position="341"/>
    </location>
</feature>
<proteinExistence type="predicted"/>
<organism evidence="5 6">
    <name type="scientific">Geodermatophilus maliterrae</name>
    <dbReference type="NCBI Taxonomy" id="3162531"/>
    <lineage>
        <taxon>Bacteria</taxon>
        <taxon>Bacillati</taxon>
        <taxon>Actinomycetota</taxon>
        <taxon>Actinomycetes</taxon>
        <taxon>Geodermatophilales</taxon>
        <taxon>Geodermatophilaceae</taxon>
        <taxon>Geodermatophilus</taxon>
    </lineage>
</organism>
<comment type="caution">
    <text evidence="5">The sequence shown here is derived from an EMBL/GenBank/DDBJ whole genome shotgun (WGS) entry which is preliminary data.</text>
</comment>
<evidence type="ECO:0000256" key="1">
    <source>
        <dbReference type="ARBA" id="ARBA00022450"/>
    </source>
</evidence>
<evidence type="ECO:0000313" key="5">
    <source>
        <dbReference type="EMBL" id="MEX5717392.1"/>
    </source>
</evidence>
<evidence type="ECO:0000313" key="6">
    <source>
        <dbReference type="Proteomes" id="UP001560045"/>
    </source>
</evidence>
<keyword evidence="2" id="KW-0597">Phosphoprotein</keyword>
<dbReference type="InterPro" id="IPR000873">
    <property type="entry name" value="AMP-dep_synth/lig_dom"/>
</dbReference>
<dbReference type="Proteomes" id="UP001560045">
    <property type="component" value="Unassembled WGS sequence"/>
</dbReference>
<protein>
    <submittedName>
        <fullName evidence="5">AMP-binding protein</fullName>
    </submittedName>
</protein>
<gene>
    <name evidence="5" type="ORF">ABQ292_03295</name>
</gene>
<dbReference type="EMBL" id="JBFNXQ010000006">
    <property type="protein sequence ID" value="MEX5717392.1"/>
    <property type="molecule type" value="Genomic_DNA"/>
</dbReference>
<sequence length="341" mass="36047">MAFEAIQSLVAWTIERVPDRVAVECPHGLLTYAELDVRADDVAVSLQRAGVRPASPVVLLAEDRREFVAGLLGVLRVGGVAIPLDPVTDPGMLRRVVAGLGRRTAAVVGSGERQLAERVLSGPAPDVAVHVPCTAGVSGRGGPYVRRPVPGDPCCAFPTGRGRRTAVRTLGSVDHDIRRVVGLLRAGTGCRVSQLGPLATDTMLRDVFVPLTCGGTVCVPPTSVRWDGAAMRRWIHDEWITVVHAGPVTLRLLLDAPAAGRPEFPALRQVVLDGEEPTAADARRWHHLFGDRVPLVHFHGSTVAMAPCRTTGPTAGHTEATGAPALAPPDRVPGSHRADVA</sequence>
<dbReference type="RefSeq" id="WP_369203182.1">
    <property type="nucleotide sequence ID" value="NZ_JBFNXQ010000006.1"/>
</dbReference>